<accession>A0AAE0KEN6</accession>
<reference evidence="2" key="2">
    <citation type="submission" date="2023-06" db="EMBL/GenBank/DDBJ databases">
        <authorList>
            <consortium name="Lawrence Berkeley National Laboratory"/>
            <person name="Haridas S."/>
            <person name="Hensen N."/>
            <person name="Bonometti L."/>
            <person name="Westerberg I."/>
            <person name="Brannstrom I.O."/>
            <person name="Guillou S."/>
            <person name="Cros-Aarteil S."/>
            <person name="Calhoun S."/>
            <person name="Kuo A."/>
            <person name="Mondo S."/>
            <person name="Pangilinan J."/>
            <person name="Riley R."/>
            <person name="LaButti K."/>
            <person name="Andreopoulos B."/>
            <person name="Lipzen A."/>
            <person name="Chen C."/>
            <person name="Yanf M."/>
            <person name="Daum C."/>
            <person name="Ng V."/>
            <person name="Clum A."/>
            <person name="Steindorff A."/>
            <person name="Ohm R."/>
            <person name="Martin F."/>
            <person name="Silar P."/>
            <person name="Natvig D."/>
            <person name="Lalanne C."/>
            <person name="Gautier V."/>
            <person name="Ament-velasquez S.L."/>
            <person name="Kruys A."/>
            <person name="Hutchinson M.I."/>
            <person name="Powell A.J."/>
            <person name="Barry K."/>
            <person name="Miller A.N."/>
            <person name="Grigoriev I.V."/>
            <person name="Debuchy R."/>
            <person name="Gladieux P."/>
            <person name="Thoren M.H."/>
            <person name="Johannesson H."/>
        </authorList>
    </citation>
    <scope>NUCLEOTIDE SEQUENCE</scope>
    <source>
        <strain evidence="2">CBS 232.78</strain>
    </source>
</reference>
<feature type="compositionally biased region" description="Polar residues" evidence="1">
    <location>
        <begin position="1"/>
        <end position="10"/>
    </location>
</feature>
<organism evidence="2 3">
    <name type="scientific">Podospora didyma</name>
    <dbReference type="NCBI Taxonomy" id="330526"/>
    <lineage>
        <taxon>Eukaryota</taxon>
        <taxon>Fungi</taxon>
        <taxon>Dikarya</taxon>
        <taxon>Ascomycota</taxon>
        <taxon>Pezizomycotina</taxon>
        <taxon>Sordariomycetes</taxon>
        <taxon>Sordariomycetidae</taxon>
        <taxon>Sordariales</taxon>
        <taxon>Podosporaceae</taxon>
        <taxon>Podospora</taxon>
    </lineage>
</organism>
<feature type="region of interest" description="Disordered" evidence="1">
    <location>
        <begin position="155"/>
        <end position="201"/>
    </location>
</feature>
<keyword evidence="3" id="KW-1185">Reference proteome</keyword>
<protein>
    <submittedName>
        <fullName evidence="2">Uncharacterized protein</fullName>
    </submittedName>
</protein>
<reference evidence="2" key="1">
    <citation type="journal article" date="2023" name="Mol. Phylogenet. Evol.">
        <title>Genome-scale phylogeny and comparative genomics of the fungal order Sordariales.</title>
        <authorList>
            <person name="Hensen N."/>
            <person name="Bonometti L."/>
            <person name="Westerberg I."/>
            <person name="Brannstrom I.O."/>
            <person name="Guillou S."/>
            <person name="Cros-Aarteil S."/>
            <person name="Calhoun S."/>
            <person name="Haridas S."/>
            <person name="Kuo A."/>
            <person name="Mondo S."/>
            <person name="Pangilinan J."/>
            <person name="Riley R."/>
            <person name="LaButti K."/>
            <person name="Andreopoulos B."/>
            <person name="Lipzen A."/>
            <person name="Chen C."/>
            <person name="Yan M."/>
            <person name="Daum C."/>
            <person name="Ng V."/>
            <person name="Clum A."/>
            <person name="Steindorff A."/>
            <person name="Ohm R.A."/>
            <person name="Martin F."/>
            <person name="Silar P."/>
            <person name="Natvig D.O."/>
            <person name="Lalanne C."/>
            <person name="Gautier V."/>
            <person name="Ament-Velasquez S.L."/>
            <person name="Kruys A."/>
            <person name="Hutchinson M.I."/>
            <person name="Powell A.J."/>
            <person name="Barry K."/>
            <person name="Miller A.N."/>
            <person name="Grigoriev I.V."/>
            <person name="Debuchy R."/>
            <person name="Gladieux P."/>
            <person name="Hiltunen Thoren M."/>
            <person name="Johannesson H."/>
        </authorList>
    </citation>
    <scope>NUCLEOTIDE SEQUENCE</scope>
    <source>
        <strain evidence="2">CBS 232.78</strain>
    </source>
</reference>
<evidence type="ECO:0000313" key="3">
    <source>
        <dbReference type="Proteomes" id="UP001285441"/>
    </source>
</evidence>
<dbReference type="AlphaFoldDB" id="A0AAE0KEN6"/>
<gene>
    <name evidence="2" type="ORF">B0H63DRAFT_253600</name>
</gene>
<sequence>MVPSVASSLSPHPKKAKDRSWLRGSSGGRQRRWGVRQPVRAATLKDPRGDPPERGYLLAFELGSHWLEEFKGQRACLLVSPFLALAEYGFPIRLAMRWSERKAIPPFVAAKVRGGAGTAAAAAPVGLLRESSRGLYGPCFWVSFVNGRRGWKLESTSSGWPPLGCDDPQRGSRGGGRREEDVRATAGGRRQVSKSNVPRRNAKGRWWKRECRWWWTGRRGGGRSPCVENIHTFTHPCEVVA</sequence>
<dbReference type="Proteomes" id="UP001285441">
    <property type="component" value="Unassembled WGS sequence"/>
</dbReference>
<proteinExistence type="predicted"/>
<evidence type="ECO:0000313" key="2">
    <source>
        <dbReference type="EMBL" id="KAK3374596.1"/>
    </source>
</evidence>
<dbReference type="EMBL" id="JAULSW010000007">
    <property type="protein sequence ID" value="KAK3374596.1"/>
    <property type="molecule type" value="Genomic_DNA"/>
</dbReference>
<feature type="region of interest" description="Disordered" evidence="1">
    <location>
        <begin position="1"/>
        <end position="36"/>
    </location>
</feature>
<evidence type="ECO:0000256" key="1">
    <source>
        <dbReference type="SAM" id="MobiDB-lite"/>
    </source>
</evidence>
<name>A0AAE0KEN6_9PEZI</name>
<comment type="caution">
    <text evidence="2">The sequence shown here is derived from an EMBL/GenBank/DDBJ whole genome shotgun (WGS) entry which is preliminary data.</text>
</comment>